<dbReference type="Pfam" id="PF00569">
    <property type="entry name" value="ZZ"/>
    <property type="match status" value="1"/>
</dbReference>
<dbReference type="Proteomes" id="UP001302745">
    <property type="component" value="Unassembled WGS sequence"/>
</dbReference>
<evidence type="ECO:0000256" key="3">
    <source>
        <dbReference type="ARBA" id="ARBA00022833"/>
    </source>
</evidence>
<gene>
    <name evidence="5" type="ORF">C8A00DRAFT_17878</name>
</gene>
<dbReference type="InterPro" id="IPR000433">
    <property type="entry name" value="Znf_ZZ"/>
</dbReference>
<reference evidence="5" key="2">
    <citation type="submission" date="2023-05" db="EMBL/GenBank/DDBJ databases">
        <authorList>
            <consortium name="Lawrence Berkeley National Laboratory"/>
            <person name="Steindorff A."/>
            <person name="Hensen N."/>
            <person name="Bonometti L."/>
            <person name="Westerberg I."/>
            <person name="Brannstrom I.O."/>
            <person name="Guillou S."/>
            <person name="Cros-Aarteil S."/>
            <person name="Calhoun S."/>
            <person name="Haridas S."/>
            <person name="Kuo A."/>
            <person name="Mondo S."/>
            <person name="Pangilinan J."/>
            <person name="Riley R."/>
            <person name="Labutti K."/>
            <person name="Andreopoulos B."/>
            <person name="Lipzen A."/>
            <person name="Chen C."/>
            <person name="Yanf M."/>
            <person name="Daum C."/>
            <person name="Ng V."/>
            <person name="Clum A."/>
            <person name="Ohm R."/>
            <person name="Martin F."/>
            <person name="Silar P."/>
            <person name="Natvig D."/>
            <person name="Lalanne C."/>
            <person name="Gautier V."/>
            <person name="Ament-Velasquez S.L."/>
            <person name="Kruys A."/>
            <person name="Hutchinson M.I."/>
            <person name="Powell A.J."/>
            <person name="Barry K."/>
            <person name="Miller A.N."/>
            <person name="Grigoriev I.V."/>
            <person name="Debuchy R."/>
            <person name="Gladieux P."/>
            <person name="Thoren M.H."/>
            <person name="Johannesson H."/>
        </authorList>
    </citation>
    <scope>NUCLEOTIDE SEQUENCE</scope>
    <source>
        <strain evidence="5">CBS 538.74</strain>
    </source>
</reference>
<dbReference type="SUPFAM" id="SSF57850">
    <property type="entry name" value="RING/U-box"/>
    <property type="match status" value="1"/>
</dbReference>
<keyword evidence="3" id="KW-0862">Zinc</keyword>
<proteinExistence type="predicted"/>
<feature type="domain" description="ZZ-type" evidence="4">
    <location>
        <begin position="5"/>
        <end position="47"/>
    </location>
</feature>
<dbReference type="AlphaFoldDB" id="A0AAN6ZVR2"/>
<sequence length="332" mass="36946">MSSENAYTCQVCNTLLPSHRARVHCRTCSDYDACADCHVTESVSGTHCAEHGYEVHLQGSIVLVKEGSVPASKKTLDEASAETPALRDVLASETYWGQLITPTKAPSPIFSRLITAIFTHFDTTSAGGLQPSEFCALMFASGYSPEQFPPLQVSTNESASPADLHELDAWLANWFRSFPLDHRTTTREFPPPPPIEPVNGRIRMRDQFLHGLMYPAPPVVPNGLPILSRLGLEQFYVHEILRIPEEIAVHLNHLLGTLARLTDPETGRVFETQLLPRACFPLLSDAEEEEKRRMLEKQQAERVRWEREAALEAEHQAHIAIMTGMKSAGGLQ</sequence>
<keyword evidence="1" id="KW-0479">Metal-binding</keyword>
<evidence type="ECO:0000313" key="5">
    <source>
        <dbReference type="EMBL" id="KAK4150636.1"/>
    </source>
</evidence>
<organism evidence="5 6">
    <name type="scientific">Chaetomidium leptoderma</name>
    <dbReference type="NCBI Taxonomy" id="669021"/>
    <lineage>
        <taxon>Eukaryota</taxon>
        <taxon>Fungi</taxon>
        <taxon>Dikarya</taxon>
        <taxon>Ascomycota</taxon>
        <taxon>Pezizomycotina</taxon>
        <taxon>Sordariomycetes</taxon>
        <taxon>Sordariomycetidae</taxon>
        <taxon>Sordariales</taxon>
        <taxon>Chaetomiaceae</taxon>
        <taxon>Chaetomidium</taxon>
    </lineage>
</organism>
<keyword evidence="6" id="KW-1185">Reference proteome</keyword>
<dbReference type="Gene3D" id="3.30.60.90">
    <property type="match status" value="1"/>
</dbReference>
<name>A0AAN6ZVR2_9PEZI</name>
<comment type="caution">
    <text evidence="5">The sequence shown here is derived from an EMBL/GenBank/DDBJ whole genome shotgun (WGS) entry which is preliminary data.</text>
</comment>
<reference evidence="5" key="1">
    <citation type="journal article" date="2023" name="Mol. Phylogenet. Evol.">
        <title>Genome-scale phylogeny and comparative genomics of the fungal order Sordariales.</title>
        <authorList>
            <person name="Hensen N."/>
            <person name="Bonometti L."/>
            <person name="Westerberg I."/>
            <person name="Brannstrom I.O."/>
            <person name="Guillou S."/>
            <person name="Cros-Aarteil S."/>
            <person name="Calhoun S."/>
            <person name="Haridas S."/>
            <person name="Kuo A."/>
            <person name="Mondo S."/>
            <person name="Pangilinan J."/>
            <person name="Riley R."/>
            <person name="LaButti K."/>
            <person name="Andreopoulos B."/>
            <person name="Lipzen A."/>
            <person name="Chen C."/>
            <person name="Yan M."/>
            <person name="Daum C."/>
            <person name="Ng V."/>
            <person name="Clum A."/>
            <person name="Steindorff A."/>
            <person name="Ohm R.A."/>
            <person name="Martin F."/>
            <person name="Silar P."/>
            <person name="Natvig D.O."/>
            <person name="Lalanne C."/>
            <person name="Gautier V."/>
            <person name="Ament-Velasquez S.L."/>
            <person name="Kruys A."/>
            <person name="Hutchinson M.I."/>
            <person name="Powell A.J."/>
            <person name="Barry K."/>
            <person name="Miller A.N."/>
            <person name="Grigoriev I.V."/>
            <person name="Debuchy R."/>
            <person name="Gladieux P."/>
            <person name="Hiltunen Thoren M."/>
            <person name="Johannesson H."/>
        </authorList>
    </citation>
    <scope>NUCLEOTIDE SEQUENCE</scope>
    <source>
        <strain evidence="5">CBS 538.74</strain>
    </source>
</reference>
<evidence type="ECO:0000256" key="1">
    <source>
        <dbReference type="ARBA" id="ARBA00022723"/>
    </source>
</evidence>
<accession>A0AAN6ZVR2</accession>
<dbReference type="GO" id="GO:0008270">
    <property type="term" value="F:zinc ion binding"/>
    <property type="evidence" value="ECO:0007669"/>
    <property type="project" value="UniProtKB-KW"/>
</dbReference>
<protein>
    <recommendedName>
        <fullName evidence="4">ZZ-type domain-containing protein</fullName>
    </recommendedName>
</protein>
<keyword evidence="2" id="KW-0863">Zinc-finger</keyword>
<dbReference type="InterPro" id="IPR043145">
    <property type="entry name" value="Znf_ZZ_sf"/>
</dbReference>
<evidence type="ECO:0000256" key="2">
    <source>
        <dbReference type="ARBA" id="ARBA00022771"/>
    </source>
</evidence>
<evidence type="ECO:0000313" key="6">
    <source>
        <dbReference type="Proteomes" id="UP001302745"/>
    </source>
</evidence>
<dbReference type="EMBL" id="MU857059">
    <property type="protein sequence ID" value="KAK4150636.1"/>
    <property type="molecule type" value="Genomic_DNA"/>
</dbReference>
<evidence type="ECO:0000259" key="4">
    <source>
        <dbReference type="Pfam" id="PF00569"/>
    </source>
</evidence>